<dbReference type="InterPro" id="IPR011598">
    <property type="entry name" value="bHLH_dom"/>
</dbReference>
<dbReference type="InterPro" id="IPR050359">
    <property type="entry name" value="bHLH_transcription_factors"/>
</dbReference>
<dbReference type="GO" id="GO:0003700">
    <property type="term" value="F:DNA-binding transcription factor activity"/>
    <property type="evidence" value="ECO:0007669"/>
    <property type="project" value="TreeGrafter"/>
</dbReference>
<gene>
    <name evidence="3" type="ORF">Pcinc_007838</name>
</gene>
<dbReference type="GO" id="GO:0005634">
    <property type="term" value="C:nucleus"/>
    <property type="evidence" value="ECO:0007669"/>
    <property type="project" value="TreeGrafter"/>
</dbReference>
<dbReference type="EMBL" id="JAWQEG010000588">
    <property type="protein sequence ID" value="KAK3888048.1"/>
    <property type="molecule type" value="Genomic_DNA"/>
</dbReference>
<feature type="region of interest" description="Disordered" evidence="1">
    <location>
        <begin position="194"/>
        <end position="219"/>
    </location>
</feature>
<evidence type="ECO:0000256" key="1">
    <source>
        <dbReference type="SAM" id="MobiDB-lite"/>
    </source>
</evidence>
<dbReference type="GO" id="GO:0046983">
    <property type="term" value="F:protein dimerization activity"/>
    <property type="evidence" value="ECO:0007669"/>
    <property type="project" value="InterPro"/>
</dbReference>
<dbReference type="SUPFAM" id="SSF47459">
    <property type="entry name" value="HLH, helix-loop-helix DNA-binding domain"/>
    <property type="match status" value="1"/>
</dbReference>
<dbReference type="Proteomes" id="UP001286313">
    <property type="component" value="Unassembled WGS sequence"/>
</dbReference>
<dbReference type="GO" id="GO:0007423">
    <property type="term" value="P:sensory organ development"/>
    <property type="evidence" value="ECO:0007669"/>
    <property type="project" value="TreeGrafter"/>
</dbReference>
<feature type="domain" description="BHLH" evidence="2">
    <location>
        <begin position="112"/>
        <end position="168"/>
    </location>
</feature>
<name>A0AAE1GEG1_PETCI</name>
<dbReference type="AlphaFoldDB" id="A0AAE1GEG1"/>
<dbReference type="PROSITE" id="PS50888">
    <property type="entry name" value="BHLH"/>
    <property type="match status" value="1"/>
</dbReference>
<sequence length="278" mass="31495">MFPDNLTLAMITKLKRLKTDAKLRSEVAGDIAKDRVDDNNNNNKNIHTNNIYWVSGDEVKCQSVTNLEEAVRCTGKYQLRPRVLQAHRRSDSEWNFQDSLKHKPRSLPLSRYRRKTANARERYRMRQINRAFDSLRNVLPAWMSSRRAATDMTKITTLRLASAYIRSLQDILEGGEEQNNSWFLSSVLADAEAADDPSTQMLGQEGPLQEQRQCPGQAPEDSDLITLFCNTSDATVLQDNLEFSYLAPLPETEAVALLLESEPPSSGKTTTTTRRMAS</sequence>
<dbReference type="Gene3D" id="4.10.280.10">
    <property type="entry name" value="Helix-loop-helix DNA-binding domain"/>
    <property type="match status" value="1"/>
</dbReference>
<evidence type="ECO:0000259" key="2">
    <source>
        <dbReference type="PROSITE" id="PS50888"/>
    </source>
</evidence>
<reference evidence="3" key="1">
    <citation type="submission" date="2023-10" db="EMBL/GenBank/DDBJ databases">
        <title>Genome assemblies of two species of porcelain crab, Petrolisthes cinctipes and Petrolisthes manimaculis (Anomura: Porcellanidae).</title>
        <authorList>
            <person name="Angst P."/>
        </authorList>
    </citation>
    <scope>NUCLEOTIDE SEQUENCE</scope>
    <source>
        <strain evidence="3">PB745_01</strain>
        <tissue evidence="3">Gill</tissue>
    </source>
</reference>
<proteinExistence type="predicted"/>
<dbReference type="GO" id="GO:0045944">
    <property type="term" value="P:positive regulation of transcription by RNA polymerase II"/>
    <property type="evidence" value="ECO:0007669"/>
    <property type="project" value="TreeGrafter"/>
</dbReference>
<dbReference type="GO" id="GO:0061564">
    <property type="term" value="P:axon development"/>
    <property type="evidence" value="ECO:0007669"/>
    <property type="project" value="TreeGrafter"/>
</dbReference>
<accession>A0AAE1GEG1</accession>
<dbReference type="InterPro" id="IPR036638">
    <property type="entry name" value="HLH_DNA-bd_sf"/>
</dbReference>
<dbReference type="GO" id="GO:0070888">
    <property type="term" value="F:E-box binding"/>
    <property type="evidence" value="ECO:0007669"/>
    <property type="project" value="TreeGrafter"/>
</dbReference>
<keyword evidence="4" id="KW-1185">Reference proteome</keyword>
<organism evidence="3 4">
    <name type="scientific">Petrolisthes cinctipes</name>
    <name type="common">Flat porcelain crab</name>
    <dbReference type="NCBI Taxonomy" id="88211"/>
    <lineage>
        <taxon>Eukaryota</taxon>
        <taxon>Metazoa</taxon>
        <taxon>Ecdysozoa</taxon>
        <taxon>Arthropoda</taxon>
        <taxon>Crustacea</taxon>
        <taxon>Multicrustacea</taxon>
        <taxon>Malacostraca</taxon>
        <taxon>Eumalacostraca</taxon>
        <taxon>Eucarida</taxon>
        <taxon>Decapoda</taxon>
        <taxon>Pleocyemata</taxon>
        <taxon>Anomura</taxon>
        <taxon>Galatheoidea</taxon>
        <taxon>Porcellanidae</taxon>
        <taxon>Petrolisthes</taxon>
    </lineage>
</organism>
<dbReference type="Pfam" id="PF00010">
    <property type="entry name" value="HLH"/>
    <property type="match status" value="1"/>
</dbReference>
<protein>
    <recommendedName>
        <fullName evidence="2">BHLH domain-containing protein</fullName>
    </recommendedName>
</protein>
<comment type="caution">
    <text evidence="3">The sequence shown here is derived from an EMBL/GenBank/DDBJ whole genome shotgun (WGS) entry which is preliminary data.</text>
</comment>
<dbReference type="PANTHER" id="PTHR19290">
    <property type="entry name" value="BASIC HELIX-LOOP-HELIX PROTEIN NEUROGENIN-RELATED"/>
    <property type="match status" value="1"/>
</dbReference>
<evidence type="ECO:0000313" key="4">
    <source>
        <dbReference type="Proteomes" id="UP001286313"/>
    </source>
</evidence>
<dbReference type="SMART" id="SM00353">
    <property type="entry name" value="HLH"/>
    <property type="match status" value="1"/>
</dbReference>
<evidence type="ECO:0000313" key="3">
    <source>
        <dbReference type="EMBL" id="KAK3888048.1"/>
    </source>
</evidence>